<evidence type="ECO:0000256" key="2">
    <source>
        <dbReference type="ARBA" id="ARBA00022490"/>
    </source>
</evidence>
<comment type="cofactor">
    <cofactor evidence="13">
        <name>Zn(2+)</name>
        <dbReference type="ChEBI" id="CHEBI:29105"/>
    </cofactor>
    <text evidence="13">Binds 1 zinc ion per subunit.</text>
</comment>
<comment type="catalytic activity">
    <reaction evidence="12 13">
        <text>tRNA(Thr) + L-threonine + ATP = L-threonyl-tRNA(Thr) + AMP + diphosphate + H(+)</text>
        <dbReference type="Rhea" id="RHEA:24624"/>
        <dbReference type="Rhea" id="RHEA-COMP:9670"/>
        <dbReference type="Rhea" id="RHEA-COMP:9704"/>
        <dbReference type="ChEBI" id="CHEBI:15378"/>
        <dbReference type="ChEBI" id="CHEBI:30616"/>
        <dbReference type="ChEBI" id="CHEBI:33019"/>
        <dbReference type="ChEBI" id="CHEBI:57926"/>
        <dbReference type="ChEBI" id="CHEBI:78442"/>
        <dbReference type="ChEBI" id="CHEBI:78534"/>
        <dbReference type="ChEBI" id="CHEBI:456215"/>
        <dbReference type="EC" id="6.1.1.3"/>
    </reaction>
</comment>
<dbReference type="AlphaFoldDB" id="A0A0B6WXV4"/>
<evidence type="ECO:0000256" key="4">
    <source>
        <dbReference type="ARBA" id="ARBA00022598"/>
    </source>
</evidence>
<dbReference type="InterPro" id="IPR045864">
    <property type="entry name" value="aa-tRNA-synth_II/BPL/LPL"/>
</dbReference>
<evidence type="ECO:0000256" key="11">
    <source>
        <dbReference type="ARBA" id="ARBA00023146"/>
    </source>
</evidence>
<dbReference type="FunFam" id="3.40.50.800:FF:000001">
    <property type="entry name" value="Threonine--tRNA ligase"/>
    <property type="match status" value="1"/>
</dbReference>
<evidence type="ECO:0000256" key="7">
    <source>
        <dbReference type="ARBA" id="ARBA00022833"/>
    </source>
</evidence>
<dbReference type="Gene3D" id="3.40.50.800">
    <property type="entry name" value="Anticodon-binding domain"/>
    <property type="match status" value="1"/>
</dbReference>
<evidence type="ECO:0000256" key="10">
    <source>
        <dbReference type="ARBA" id="ARBA00022917"/>
    </source>
</evidence>
<dbReference type="NCBIfam" id="TIGR00418">
    <property type="entry name" value="thrS"/>
    <property type="match status" value="1"/>
</dbReference>
<sequence length="667" mass="76101">MSEIRVRLNGEAVSLPAPITIVEALRRLDRELANRALAAKVNGREVDLSYELKPNGAEVVQIEPILPQTDEGLALLRHSTAHLLAAAVLDLFPGTKLGIGPALLDDPRGGFFYDIIAPRPLTEEDLPAIERRMREIAKRNFAYRREEIPKAEALRIFAERDEPLKCELIEEKGGDVVSVYYIDGTPFIDFCTGPHVPDTSKLRAFKLLSIAGAYWKGDPSRPQMQRIYGIAFFTQEELDEWLRRREEAERRDHRRLGRELDLFSIQEEYGQGLIFWHPKGAIVRKEMEDYLRAELLRRGYGLVFTPHIAKRELWQRSGHEENYAGSMFSPFEFEEVEYRLKPMNCPFHIGIYKSQQRSYRDLPLRYAEFGTVYRAELSGVLHGLLRVRGFTQDDAHIFCTPETVREEVIGCVDFAFEVFRTFGFDKFRVELSVRSDDQDKHYLGSPEDWAHAEAALIEALEEKGIQYERIEGEAAFYGPKIDIKVEDAIGRLWQLSTIQLDFNLPERFALEYIGEDNRPHRPIMIHRALFGSIERFFGVLIEHYAGAFPLWLAPVQAIVLPITDRVNDYAARVAHALREAGLRVEANLRSEKIGAKIRDAQLQKIPFMLIVGDREAASEQVAVRERARGDIGAMSIADFKERARHLVQTRALCNSLEGAGGASPRGQ</sequence>
<evidence type="ECO:0000259" key="14">
    <source>
        <dbReference type="PROSITE" id="PS50862"/>
    </source>
</evidence>
<comment type="subunit">
    <text evidence="13">Homodimer.</text>
</comment>
<dbReference type="GO" id="GO:0005524">
    <property type="term" value="F:ATP binding"/>
    <property type="evidence" value="ECO:0007669"/>
    <property type="project" value="UniProtKB-UniRule"/>
</dbReference>
<dbReference type="SMART" id="SM00863">
    <property type="entry name" value="tRNA_SAD"/>
    <property type="match status" value="1"/>
</dbReference>
<evidence type="ECO:0000256" key="9">
    <source>
        <dbReference type="ARBA" id="ARBA00022884"/>
    </source>
</evidence>
<feature type="binding site" evidence="13">
    <location>
        <position position="396"/>
    </location>
    <ligand>
        <name>Zn(2+)</name>
        <dbReference type="ChEBI" id="CHEBI:29105"/>
        <note>catalytic</note>
    </ligand>
</feature>
<evidence type="ECO:0000259" key="15">
    <source>
        <dbReference type="PROSITE" id="PS51880"/>
    </source>
</evidence>
<dbReference type="GO" id="GO:0004829">
    <property type="term" value="F:threonine-tRNA ligase activity"/>
    <property type="evidence" value="ECO:0007669"/>
    <property type="project" value="UniProtKB-UniRule"/>
</dbReference>
<dbReference type="GO" id="GO:0046872">
    <property type="term" value="F:metal ion binding"/>
    <property type="evidence" value="ECO:0007669"/>
    <property type="project" value="UniProtKB-KW"/>
</dbReference>
<dbReference type="Gene3D" id="3.30.930.10">
    <property type="entry name" value="Bira Bifunctional Protein, Domain 2"/>
    <property type="match status" value="1"/>
</dbReference>
<keyword evidence="10 13" id="KW-0648">Protein biosynthesis</keyword>
<keyword evidence="7 13" id="KW-0862">Zinc</keyword>
<dbReference type="EC" id="6.1.1.3" evidence="13"/>
<dbReference type="Pfam" id="PF02824">
    <property type="entry name" value="TGS"/>
    <property type="match status" value="1"/>
</dbReference>
<keyword evidence="8 13" id="KW-0067">ATP-binding</keyword>
<name>A0A0B6WXV4_9BACT</name>
<dbReference type="CDD" id="cd00860">
    <property type="entry name" value="ThrRS_anticodon"/>
    <property type="match status" value="1"/>
</dbReference>
<dbReference type="PANTHER" id="PTHR11451:SF44">
    <property type="entry name" value="THREONINE--TRNA LIGASE, CHLOROPLASTIC_MITOCHONDRIAL 2"/>
    <property type="match status" value="1"/>
</dbReference>
<evidence type="ECO:0000256" key="1">
    <source>
        <dbReference type="ARBA" id="ARBA00008226"/>
    </source>
</evidence>
<accession>A0A0B6WXV4</accession>
<dbReference type="OrthoDB" id="9802304at2"/>
<dbReference type="SUPFAM" id="SSF55186">
    <property type="entry name" value="ThrRS/AlaRS common domain"/>
    <property type="match status" value="1"/>
</dbReference>
<dbReference type="SUPFAM" id="SSF55681">
    <property type="entry name" value="Class II aaRS and biotin synthetases"/>
    <property type="match status" value="1"/>
</dbReference>
<keyword evidence="6 13" id="KW-0547">Nucleotide-binding</keyword>
<keyword evidence="17" id="KW-1185">Reference proteome</keyword>
<keyword evidence="2 13" id="KW-0963">Cytoplasm</keyword>
<evidence type="ECO:0000256" key="12">
    <source>
        <dbReference type="ARBA" id="ARBA00049515"/>
    </source>
</evidence>
<dbReference type="InterPro" id="IPR004154">
    <property type="entry name" value="Anticodon-bd"/>
</dbReference>
<evidence type="ECO:0000256" key="5">
    <source>
        <dbReference type="ARBA" id="ARBA00022723"/>
    </source>
</evidence>
<dbReference type="Proteomes" id="UP000031518">
    <property type="component" value="Unassembled WGS sequence"/>
</dbReference>
<dbReference type="GO" id="GO:0006435">
    <property type="term" value="P:threonyl-tRNA aminoacylation"/>
    <property type="evidence" value="ECO:0007669"/>
    <property type="project" value="UniProtKB-UniRule"/>
</dbReference>
<dbReference type="RefSeq" id="WP_041975066.1">
    <property type="nucleotide sequence ID" value="NZ_CBXV010000004.1"/>
</dbReference>
<keyword evidence="9 13" id="KW-0694">RNA-binding</keyword>
<feature type="domain" description="TGS" evidence="15">
    <location>
        <begin position="1"/>
        <end position="62"/>
    </location>
</feature>
<dbReference type="Gene3D" id="3.30.54.20">
    <property type="match status" value="1"/>
</dbReference>
<dbReference type="HAMAP" id="MF_00184">
    <property type="entry name" value="Thr_tRNA_synth"/>
    <property type="match status" value="1"/>
</dbReference>
<keyword evidence="5 13" id="KW-0479">Metal-binding</keyword>
<dbReference type="InterPro" id="IPR012675">
    <property type="entry name" value="Beta-grasp_dom_sf"/>
</dbReference>
<evidence type="ECO:0000256" key="6">
    <source>
        <dbReference type="ARBA" id="ARBA00022741"/>
    </source>
</evidence>
<evidence type="ECO:0000256" key="3">
    <source>
        <dbReference type="ARBA" id="ARBA00022555"/>
    </source>
</evidence>
<dbReference type="Gene3D" id="3.10.20.30">
    <property type="match status" value="1"/>
</dbReference>
<dbReference type="InterPro" id="IPR006195">
    <property type="entry name" value="aa-tRNA-synth_II"/>
</dbReference>
<dbReference type="EMBL" id="CBXV010000004">
    <property type="protein sequence ID" value="CDM65005.1"/>
    <property type="molecule type" value="Genomic_DNA"/>
</dbReference>
<dbReference type="PANTHER" id="PTHR11451">
    <property type="entry name" value="THREONINE-TRNA LIGASE"/>
    <property type="match status" value="1"/>
</dbReference>
<dbReference type="InterPro" id="IPR033728">
    <property type="entry name" value="ThrRS_core"/>
</dbReference>
<dbReference type="InterPro" id="IPR018163">
    <property type="entry name" value="Thr/Ala-tRNA-synth_IIc_edit"/>
</dbReference>
<dbReference type="CDD" id="cd00771">
    <property type="entry name" value="ThrRS_core"/>
    <property type="match status" value="1"/>
</dbReference>
<dbReference type="FunFam" id="3.30.980.10:FF:000005">
    <property type="entry name" value="Threonyl-tRNA synthetase, mitochondrial"/>
    <property type="match status" value="1"/>
</dbReference>
<keyword evidence="3 13" id="KW-0820">tRNA-binding</keyword>
<dbReference type="PROSITE" id="PS50862">
    <property type="entry name" value="AA_TRNA_LIGASE_II"/>
    <property type="match status" value="1"/>
</dbReference>
<dbReference type="Pfam" id="PF00587">
    <property type="entry name" value="tRNA-synt_2b"/>
    <property type="match status" value="1"/>
</dbReference>
<evidence type="ECO:0000313" key="17">
    <source>
        <dbReference type="Proteomes" id="UP000031518"/>
    </source>
</evidence>
<dbReference type="InterPro" id="IPR036621">
    <property type="entry name" value="Anticodon-bd_dom_sf"/>
</dbReference>
<keyword evidence="11 13" id="KW-0030">Aminoacyl-tRNA synthetase</keyword>
<gene>
    <name evidence="13" type="primary">thrS</name>
    <name evidence="16" type="ORF">PYK22_01002</name>
</gene>
<proteinExistence type="inferred from homology"/>
<dbReference type="Pfam" id="PF03129">
    <property type="entry name" value="HGTP_anticodon"/>
    <property type="match status" value="1"/>
</dbReference>
<dbReference type="InterPro" id="IPR047246">
    <property type="entry name" value="ThrRS_anticodon"/>
</dbReference>
<comment type="similarity">
    <text evidence="1 13">Belongs to the class-II aminoacyl-tRNA synthetase family.</text>
</comment>
<dbReference type="InterPro" id="IPR002314">
    <property type="entry name" value="aa-tRNA-synt_IIb"/>
</dbReference>
<dbReference type="FunFam" id="3.30.930.10:FF:000002">
    <property type="entry name" value="Threonine--tRNA ligase"/>
    <property type="match status" value="1"/>
</dbReference>
<dbReference type="PRINTS" id="PR01047">
    <property type="entry name" value="TRNASYNTHTHR"/>
</dbReference>
<dbReference type="InterPro" id="IPR012676">
    <property type="entry name" value="TGS-like"/>
</dbReference>
<dbReference type="InterPro" id="IPR012947">
    <property type="entry name" value="tRNA_SAD"/>
</dbReference>
<evidence type="ECO:0000256" key="8">
    <source>
        <dbReference type="ARBA" id="ARBA00022840"/>
    </source>
</evidence>
<dbReference type="InterPro" id="IPR004095">
    <property type="entry name" value="TGS"/>
</dbReference>
<keyword evidence="4 13" id="KW-0436">Ligase</keyword>
<feature type="binding site" evidence="13">
    <location>
        <position position="345"/>
    </location>
    <ligand>
        <name>Zn(2+)</name>
        <dbReference type="ChEBI" id="CHEBI:29105"/>
        <note>catalytic</note>
    </ligand>
</feature>
<feature type="domain" description="Aminoacyl-transfer RNA synthetases class-II family profile" evidence="14">
    <location>
        <begin position="252"/>
        <end position="549"/>
    </location>
</feature>
<organism evidence="16 17">
    <name type="scientific">Pyrinomonas methylaliphatogenes</name>
    <dbReference type="NCBI Taxonomy" id="454194"/>
    <lineage>
        <taxon>Bacteria</taxon>
        <taxon>Pseudomonadati</taxon>
        <taxon>Acidobacteriota</taxon>
        <taxon>Blastocatellia</taxon>
        <taxon>Blastocatellales</taxon>
        <taxon>Pyrinomonadaceae</taxon>
        <taxon>Pyrinomonas</taxon>
    </lineage>
</organism>
<dbReference type="PROSITE" id="PS51880">
    <property type="entry name" value="TGS"/>
    <property type="match status" value="1"/>
</dbReference>
<dbReference type="SUPFAM" id="SSF52954">
    <property type="entry name" value="Class II aaRS ABD-related"/>
    <property type="match status" value="1"/>
</dbReference>
<dbReference type="Gene3D" id="3.30.980.10">
    <property type="entry name" value="Threonyl-trna Synthetase, Chain A, domain 2"/>
    <property type="match status" value="1"/>
</dbReference>
<comment type="subcellular location">
    <subcellularLocation>
        <location evidence="13">Cytoplasm</location>
    </subcellularLocation>
</comment>
<reference evidence="16 17" key="1">
    <citation type="submission" date="2013-12" db="EMBL/GenBank/DDBJ databases">
        <authorList>
            <person name="Stott M."/>
        </authorList>
    </citation>
    <scope>NUCLEOTIDE SEQUENCE [LARGE SCALE GENOMIC DNA]</scope>
    <source>
        <strain evidence="16 17">K22</strain>
    </source>
</reference>
<evidence type="ECO:0000256" key="13">
    <source>
        <dbReference type="HAMAP-Rule" id="MF_00184"/>
    </source>
</evidence>
<reference evidence="16 17" key="2">
    <citation type="submission" date="2015-01" db="EMBL/GenBank/DDBJ databases">
        <title>Complete genome sequence of Pyrinomonas methylaliphatogenes type strain K22T.</title>
        <authorList>
            <person name="Lee K.C.Y."/>
            <person name="Power J.F."/>
            <person name="Dunfield P.F."/>
            <person name="Morgan X.C."/>
            <person name="Huttenhower C."/>
            <person name="Stott M.B."/>
        </authorList>
    </citation>
    <scope>NUCLEOTIDE SEQUENCE [LARGE SCALE GENOMIC DNA]</scope>
    <source>
        <strain evidence="16 17">K22</strain>
    </source>
</reference>
<protein>
    <recommendedName>
        <fullName evidence="13">Threonine--tRNA ligase</fullName>
        <ecNumber evidence="13">6.1.1.3</ecNumber>
    </recommendedName>
    <alternativeName>
        <fullName evidence="13">Threonyl-tRNA synthetase</fullName>
        <shortName evidence="13">ThrRS</shortName>
    </alternativeName>
</protein>
<dbReference type="Pfam" id="PF07973">
    <property type="entry name" value="tRNA_SAD"/>
    <property type="match status" value="1"/>
</dbReference>
<comment type="caution">
    <text evidence="13">Lacks conserved residue(s) required for the propagation of feature annotation.</text>
</comment>
<evidence type="ECO:0000313" key="16">
    <source>
        <dbReference type="EMBL" id="CDM65005.1"/>
    </source>
</evidence>
<dbReference type="InterPro" id="IPR002320">
    <property type="entry name" value="Thr-tRNA-ligase_IIa"/>
</dbReference>
<dbReference type="SUPFAM" id="SSF81271">
    <property type="entry name" value="TGS-like"/>
    <property type="match status" value="1"/>
</dbReference>
<dbReference type="GO" id="GO:0005737">
    <property type="term" value="C:cytoplasm"/>
    <property type="evidence" value="ECO:0007669"/>
    <property type="project" value="UniProtKB-SubCell"/>
</dbReference>
<dbReference type="STRING" id="454194.PYK22_01002"/>
<dbReference type="GO" id="GO:0000049">
    <property type="term" value="F:tRNA binding"/>
    <property type="evidence" value="ECO:0007669"/>
    <property type="project" value="UniProtKB-KW"/>
</dbReference>
<feature type="binding site" evidence="13">
    <location>
        <position position="526"/>
    </location>
    <ligand>
        <name>Zn(2+)</name>
        <dbReference type="ChEBI" id="CHEBI:29105"/>
        <note>catalytic</note>
    </ligand>
</feature>